<keyword evidence="4" id="KW-0391">Immunity</keyword>
<dbReference type="GO" id="GO:0005829">
    <property type="term" value="C:cytosol"/>
    <property type="evidence" value="ECO:0007669"/>
    <property type="project" value="UniProtKB-SubCell"/>
</dbReference>
<dbReference type="GO" id="GO:0070059">
    <property type="term" value="P:intrinsic apoptotic signaling pathway in response to endoplasmic reticulum stress"/>
    <property type="evidence" value="ECO:0007669"/>
    <property type="project" value="TreeGrafter"/>
</dbReference>
<dbReference type="RefSeq" id="XP_042575588.1">
    <property type="nucleotide sequence ID" value="XM_042719654.1"/>
</dbReference>
<dbReference type="GO" id="GO:0006954">
    <property type="term" value="P:inflammatory response"/>
    <property type="evidence" value="ECO:0007669"/>
    <property type="project" value="UniProtKB-KW"/>
</dbReference>
<evidence type="ECO:0000256" key="2">
    <source>
        <dbReference type="ARBA" id="ARBA00022490"/>
    </source>
</evidence>
<dbReference type="GO" id="GO:0051082">
    <property type="term" value="F:unfolded protein binding"/>
    <property type="evidence" value="ECO:0007669"/>
    <property type="project" value="TreeGrafter"/>
</dbReference>
<reference evidence="8 9" key="1">
    <citation type="submission" date="2025-04" db="UniProtKB">
        <authorList>
            <consortium name="RefSeq"/>
        </authorList>
    </citation>
    <scope>IDENTIFICATION</scope>
    <source>
        <tissue evidence="8 9">Muscle</tissue>
    </source>
</reference>
<feature type="domain" description="Protein kinase" evidence="6">
    <location>
        <begin position="167"/>
        <end position="422"/>
    </location>
</feature>
<dbReference type="Pfam" id="PF00619">
    <property type="entry name" value="CARD"/>
    <property type="match status" value="1"/>
</dbReference>
<dbReference type="CDD" id="cd08330">
    <property type="entry name" value="CARD_ASC_NALP1"/>
    <property type="match status" value="1"/>
</dbReference>
<evidence type="ECO:0000256" key="3">
    <source>
        <dbReference type="ARBA" id="ARBA00022588"/>
    </source>
</evidence>
<evidence type="ECO:0000313" key="9">
    <source>
        <dbReference type="RefSeq" id="XP_042575589.1"/>
    </source>
</evidence>
<dbReference type="InterPro" id="IPR001315">
    <property type="entry name" value="CARD"/>
</dbReference>
<dbReference type="GO" id="GO:0036498">
    <property type="term" value="P:IRE1-mediated unfolded protein response"/>
    <property type="evidence" value="ECO:0007669"/>
    <property type="project" value="TreeGrafter"/>
</dbReference>
<dbReference type="PROSITE" id="PS50209">
    <property type="entry name" value="CARD"/>
    <property type="match status" value="1"/>
</dbReference>
<proteinExistence type="predicted"/>
<name>A0A9Q9ZVP0_CYPCA</name>
<dbReference type="GO" id="GO:0004521">
    <property type="term" value="F:RNA endonuclease activity"/>
    <property type="evidence" value="ECO:0007669"/>
    <property type="project" value="InterPro"/>
</dbReference>
<keyword evidence="2" id="KW-0963">Cytoplasm</keyword>
<keyword evidence="3" id="KW-0399">Innate immunity</keyword>
<dbReference type="AlphaFoldDB" id="A0A9Q9ZVP0"/>
<dbReference type="Proteomes" id="UP001155660">
    <property type="component" value="Chromosome B3"/>
</dbReference>
<sequence length="587" mass="68202">MEKQHAEFVDRNRSNLIQRVTVVMAIADALRAVKLIHEETYSNIFVASTNMDKMRVLLGALNTNKAKSAFYNSLKDNDPFLFEDLKPEEIEQGMEGASAQTSSEVLETESHPQNTTTVQMEAVQQRTEGRQVTWWNRDRSRTRHKTKIEELRRETGKQKVGNLWFYKVEKYMIGSGGSGTQVYIGVSEDGIEVAIKIITKNPKNIKDFENELKLLQELESPYIVRYVTCAADKDFYYLANHLCEYDLVDYMEYLRQPEQKDRKETSLRRIVEEMLLGLQVLHRAGVVHRDIKPRNVLIDKEERARLADFGLSRKLEEGETTMYTDRAGTQGWEATEIVNQTEKGGYKASSDIQVAGMLTYYILSDGKHPFGDGIHCVVNISEGKYSLEDIKDIAAKDLIEWMINKEPDKRPTIDRVLNHPYFWDDKRKEEALRKVGDRPEVQCYTDISKVSKNWKAEEGLKGTEAVERAFDRKDKKGQKRKTKVLGILGDNEQVKNENFPEKFLKLCDYAESYSKDKTFIKWKSELSDDWSDIDKTCPEDLIGLLRTYRNKLSHVWTFDEQMFDRFPDFYISLHRLATDMGWDCIWS</sequence>
<evidence type="ECO:0000313" key="8">
    <source>
        <dbReference type="RefSeq" id="XP_042575588.1"/>
    </source>
</evidence>
<dbReference type="GO" id="GO:0005524">
    <property type="term" value="F:ATP binding"/>
    <property type="evidence" value="ECO:0007669"/>
    <property type="project" value="InterPro"/>
</dbReference>
<dbReference type="Pfam" id="PF00069">
    <property type="entry name" value="Pkinase"/>
    <property type="match status" value="1"/>
</dbReference>
<dbReference type="GO" id="GO:0045087">
    <property type="term" value="P:innate immune response"/>
    <property type="evidence" value="ECO:0007669"/>
    <property type="project" value="UniProtKB-KW"/>
</dbReference>
<dbReference type="InterPro" id="IPR045133">
    <property type="entry name" value="IRE1/2-like"/>
</dbReference>
<dbReference type="PROSITE" id="PS00108">
    <property type="entry name" value="PROTEIN_KINASE_ST"/>
    <property type="match status" value="1"/>
</dbReference>
<organism evidence="8">
    <name type="scientific">Cyprinus carpio</name>
    <name type="common">Common carp</name>
    <dbReference type="NCBI Taxonomy" id="7962"/>
    <lineage>
        <taxon>Eukaryota</taxon>
        <taxon>Metazoa</taxon>
        <taxon>Chordata</taxon>
        <taxon>Craniata</taxon>
        <taxon>Vertebrata</taxon>
        <taxon>Euteleostomi</taxon>
        <taxon>Actinopterygii</taxon>
        <taxon>Neopterygii</taxon>
        <taxon>Teleostei</taxon>
        <taxon>Ostariophysi</taxon>
        <taxon>Cypriniformes</taxon>
        <taxon>Cyprinidae</taxon>
        <taxon>Cyprininae</taxon>
        <taxon>Cyprinus</taxon>
    </lineage>
</organism>
<accession>A0A9Q9ZVP0</accession>
<dbReference type="GO" id="GO:0042981">
    <property type="term" value="P:regulation of apoptotic process"/>
    <property type="evidence" value="ECO:0007669"/>
    <property type="project" value="InterPro"/>
</dbReference>
<dbReference type="PANTHER" id="PTHR13954">
    <property type="entry name" value="IRE1-RELATED"/>
    <property type="match status" value="1"/>
</dbReference>
<dbReference type="GO" id="GO:1990604">
    <property type="term" value="C:IRE1-TRAF2-ASK1 complex"/>
    <property type="evidence" value="ECO:0007669"/>
    <property type="project" value="TreeGrafter"/>
</dbReference>
<evidence type="ECO:0000259" key="6">
    <source>
        <dbReference type="PROSITE" id="PS50011"/>
    </source>
</evidence>
<dbReference type="SMART" id="SM00220">
    <property type="entry name" value="S_TKc"/>
    <property type="match status" value="1"/>
</dbReference>
<evidence type="ECO:0000259" key="7">
    <source>
        <dbReference type="PROSITE" id="PS50209"/>
    </source>
</evidence>
<gene>
    <name evidence="8 9" type="primary">LOC109095502</name>
</gene>
<protein>
    <submittedName>
        <fullName evidence="8 9">Sensor for unfolded proteins in the ER ire1-like isoform X2</fullName>
    </submittedName>
</protein>
<dbReference type="PANTHER" id="PTHR13954:SF28">
    <property type="match status" value="1"/>
</dbReference>
<dbReference type="PROSITE" id="PS50011">
    <property type="entry name" value="PROTEIN_KINASE_DOM"/>
    <property type="match status" value="1"/>
</dbReference>
<dbReference type="InterPro" id="IPR000719">
    <property type="entry name" value="Prot_kinase_dom"/>
</dbReference>
<dbReference type="InterPro" id="IPR033516">
    <property type="entry name" value="CARD8/ASC/NALP1_CARD"/>
</dbReference>
<evidence type="ECO:0000256" key="4">
    <source>
        <dbReference type="ARBA" id="ARBA00022859"/>
    </source>
</evidence>
<dbReference type="GO" id="GO:0004674">
    <property type="term" value="F:protein serine/threonine kinase activity"/>
    <property type="evidence" value="ECO:0007669"/>
    <property type="project" value="InterPro"/>
</dbReference>
<feature type="domain" description="CARD" evidence="7">
    <location>
        <begin position="1"/>
        <end position="89"/>
    </location>
</feature>
<dbReference type="RefSeq" id="XP_042575589.1">
    <property type="nucleotide sequence ID" value="XM_042719655.1"/>
</dbReference>
<evidence type="ECO:0000256" key="5">
    <source>
        <dbReference type="ARBA" id="ARBA00023198"/>
    </source>
</evidence>
<comment type="subcellular location">
    <subcellularLocation>
        <location evidence="1">Cytoplasm</location>
        <location evidence="1">Cytosol</location>
    </subcellularLocation>
</comment>
<dbReference type="GeneID" id="109095502"/>
<keyword evidence="5" id="KW-0395">Inflammatory response</keyword>
<dbReference type="InterPro" id="IPR008271">
    <property type="entry name" value="Ser/Thr_kinase_AS"/>
</dbReference>
<evidence type="ECO:0000256" key="1">
    <source>
        <dbReference type="ARBA" id="ARBA00004514"/>
    </source>
</evidence>